<evidence type="ECO:0000256" key="2">
    <source>
        <dbReference type="ARBA" id="ARBA00022729"/>
    </source>
</evidence>
<dbReference type="AlphaFoldDB" id="A0AAN8MDT1"/>
<evidence type="ECO:0000313" key="7">
    <source>
        <dbReference type="Proteomes" id="UP001356427"/>
    </source>
</evidence>
<reference evidence="6 7" key="1">
    <citation type="submission" date="2021-04" db="EMBL/GenBank/DDBJ databases">
        <authorList>
            <person name="De Guttry C."/>
            <person name="Zahm M."/>
            <person name="Klopp C."/>
            <person name="Cabau C."/>
            <person name="Louis A."/>
            <person name="Berthelot C."/>
            <person name="Parey E."/>
            <person name="Roest Crollius H."/>
            <person name="Montfort J."/>
            <person name="Robinson-Rechavi M."/>
            <person name="Bucao C."/>
            <person name="Bouchez O."/>
            <person name="Gislard M."/>
            <person name="Lluch J."/>
            <person name="Milhes M."/>
            <person name="Lampietro C."/>
            <person name="Lopez Roques C."/>
            <person name="Donnadieu C."/>
            <person name="Braasch I."/>
            <person name="Desvignes T."/>
            <person name="Postlethwait J."/>
            <person name="Bobe J."/>
            <person name="Wedekind C."/>
            <person name="Guiguen Y."/>
        </authorList>
    </citation>
    <scope>NUCLEOTIDE SEQUENCE [LARGE SCALE GENOMIC DNA]</scope>
    <source>
        <strain evidence="6">Cs_M1</strain>
        <tissue evidence="6">Blood</tissue>
    </source>
</reference>
<evidence type="ECO:0000313" key="6">
    <source>
        <dbReference type="EMBL" id="KAK6329085.1"/>
    </source>
</evidence>
<evidence type="ECO:0000256" key="3">
    <source>
        <dbReference type="ARBA" id="ARBA00023180"/>
    </source>
</evidence>
<evidence type="ECO:0000259" key="5">
    <source>
        <dbReference type="Pfam" id="PF23557"/>
    </source>
</evidence>
<dbReference type="Gene3D" id="1.25.40.10">
    <property type="entry name" value="Tetratricopeptide repeat domain"/>
    <property type="match status" value="1"/>
</dbReference>
<accession>A0AAN8MDT1</accession>
<feature type="transmembrane region" description="Helical" evidence="4">
    <location>
        <begin position="70"/>
        <end position="90"/>
    </location>
</feature>
<keyword evidence="2" id="KW-0732">Signal</keyword>
<dbReference type="Pfam" id="PF23557">
    <property type="entry name" value="TPR_leprecan"/>
    <property type="match status" value="1"/>
</dbReference>
<keyword evidence="4" id="KW-0812">Transmembrane</keyword>
<dbReference type="EMBL" id="JAGTTL010000001">
    <property type="protein sequence ID" value="KAK6329085.1"/>
    <property type="molecule type" value="Genomic_DNA"/>
</dbReference>
<comment type="caution">
    <text evidence="6">The sequence shown here is derived from an EMBL/GenBank/DDBJ whole genome shotgun (WGS) entry which is preliminary data.</text>
</comment>
<feature type="domain" description="Leprecan-like alpha-helical" evidence="5">
    <location>
        <begin position="105"/>
        <end position="406"/>
    </location>
</feature>
<name>A0AAN8MDT1_9TELE</name>
<keyword evidence="4" id="KW-1133">Transmembrane helix</keyword>
<comment type="similarity">
    <text evidence="1">Belongs to the leprecan family.</text>
</comment>
<organism evidence="6 7">
    <name type="scientific">Coregonus suidteri</name>
    <dbReference type="NCBI Taxonomy" id="861788"/>
    <lineage>
        <taxon>Eukaryota</taxon>
        <taxon>Metazoa</taxon>
        <taxon>Chordata</taxon>
        <taxon>Craniata</taxon>
        <taxon>Vertebrata</taxon>
        <taxon>Euteleostomi</taxon>
        <taxon>Actinopterygii</taxon>
        <taxon>Neopterygii</taxon>
        <taxon>Teleostei</taxon>
        <taxon>Protacanthopterygii</taxon>
        <taxon>Salmoniformes</taxon>
        <taxon>Salmonidae</taxon>
        <taxon>Coregoninae</taxon>
        <taxon>Coregonus</taxon>
    </lineage>
</organism>
<dbReference type="Proteomes" id="UP001356427">
    <property type="component" value="Unassembled WGS sequence"/>
</dbReference>
<protein>
    <recommendedName>
        <fullName evidence="5">Leprecan-like alpha-helical domain-containing protein</fullName>
    </recommendedName>
</protein>
<evidence type="ECO:0000256" key="4">
    <source>
        <dbReference type="SAM" id="Phobius"/>
    </source>
</evidence>
<dbReference type="GO" id="GO:0005518">
    <property type="term" value="F:collagen binding"/>
    <property type="evidence" value="ECO:0007669"/>
    <property type="project" value="TreeGrafter"/>
</dbReference>
<sequence>MTAGRYDARNPRPRATTVQLVNSPRPLSGLPAHLSLKVNGKTQSRFIGQRGDNCAIWINALIMVANLQRVIGTLFSISLCFIATVVVAQYDNYNFRNFPQEELMPIESAYGQALDSYAAENWTDCIKFIELSLRLHRLLKDSVTYCILNCNDSHVQLPEPVMASGTGDMQIFWRVLMRASCLKKCRTHFPALSLPYPRKAVMDDFENRSPYRYIYFAHVQMDDLQKALASAHTYLQRNPEDPVMTQHMNQHKIEFDLEGHLIDHEERPYEVSFLKAVTLFNSGDFSSSISHMEQTLSQYLQHYSLCQAMCQGACDADLPQTKDLYPTLADAYVDALRCEVKCEENLMPNVGGYFVEKFVATMYHYLQFAYYKLNDARSAAPCASSYVLFDPEDKVMSQNMLYYQSYREQWGLDDHSFTPRVEALRYYNHTTLLKQMLAFAENYLQSDDEDFLGLEEVAMEDSPDVEFEGLGDYQESILARWSQPKAKGDVGDS</sequence>
<keyword evidence="3" id="KW-0325">Glycoprotein</keyword>
<dbReference type="GO" id="GO:0030199">
    <property type="term" value="P:collagen fibril organization"/>
    <property type="evidence" value="ECO:0007669"/>
    <property type="project" value="TreeGrafter"/>
</dbReference>
<proteinExistence type="inferred from homology"/>
<keyword evidence="7" id="KW-1185">Reference proteome</keyword>
<gene>
    <name evidence="6" type="ORF">J4Q44_G00010630</name>
</gene>
<dbReference type="GO" id="GO:0005783">
    <property type="term" value="C:endoplasmic reticulum"/>
    <property type="evidence" value="ECO:0007669"/>
    <property type="project" value="TreeGrafter"/>
</dbReference>
<dbReference type="InterPro" id="IPR052284">
    <property type="entry name" value="Collagen_mod_leprecan"/>
</dbReference>
<dbReference type="InterPro" id="IPR011990">
    <property type="entry name" value="TPR-like_helical_dom_sf"/>
</dbReference>
<evidence type="ECO:0000256" key="1">
    <source>
        <dbReference type="ARBA" id="ARBA00006487"/>
    </source>
</evidence>
<dbReference type="PANTHER" id="PTHR13986:SF4">
    <property type="entry name" value="ENDOPLASMIC RETICULUM PROTEIN SC65"/>
    <property type="match status" value="1"/>
</dbReference>
<dbReference type="InterPro" id="IPR056585">
    <property type="entry name" value="Leprecan_dom"/>
</dbReference>
<keyword evidence="4" id="KW-0472">Membrane</keyword>
<dbReference type="PANTHER" id="PTHR13986">
    <property type="entry name" value="PROTEIN LYSINE HYDROXYLATION COMPLEX COMPONENT"/>
    <property type="match status" value="1"/>
</dbReference>